<sequence>MSLCINPKCAQPDHPQNDGRQTCQSCGSNLLLLGRYRVMRLLSDSSGFGRLYEAFDRSTPKILKVLKPNYSHHHKAVELFRQEAVVLGQLPHPGIPAVEPQSYFEFYPAQGEAQGETQGEAQGEPLHCIIMEKIDGPNLKEWMQQQGYHPISEQQALRWLKQLADILHLVHRQQYFHRDIKPENMMLRSSGQLVLVDFGAAREMTYSYLAQLGSTGGTRISSAGYTPPEQERGQAVPQSDFYALGYSLIYLLTGKSPTDAQIYDSLHNELRWRQLAPQISAPLADLLDRMIAPKASDRPKDTADLRRQIDQLLPTKADLPTTVMPAVSREKAVQQRLDKAIGADLTQSAIRLPERVWAGALAVLLMAGGYAAWQFKPARLLQTIPTQRVTPLRTVTDPGGSIKSLTYTPDGQRLITGGDDQTIKIWNALTGERLLTLTGHSSAIRSLVVKSDGSTLVSASDDQTIKLWNLGIGQQLRTLKGHSSYINALMISPDGQLLASASADQTIRLWKLATGQPIRALSGHKSYVNAVVFSPDGRLLASASADQTIKLWDMATGVLVRTLSGHLSYVNAVAFTPDGTQLVSGSADRTIKIWDVQAGTEVRTITGHSSFVETLAVSPDGQRLISGSADQSLKIWDLASGEPLHTLTGFDAHIRYIAPTPDWDSVAVTTERTVKIVKLPR</sequence>
<dbReference type="InterPro" id="IPR001680">
    <property type="entry name" value="WD40_rpt"/>
</dbReference>
<dbReference type="PROSITE" id="PS00678">
    <property type="entry name" value="WD_REPEATS_1"/>
    <property type="match status" value="4"/>
</dbReference>
<dbReference type="InterPro" id="IPR036322">
    <property type="entry name" value="WD40_repeat_dom_sf"/>
</dbReference>
<keyword evidence="5" id="KW-0723">Serine/threonine-protein kinase</keyword>
<dbReference type="SMART" id="SM00320">
    <property type="entry name" value="WD40"/>
    <property type="match status" value="7"/>
</dbReference>
<dbReference type="PANTHER" id="PTHR19879">
    <property type="entry name" value="TRANSCRIPTION INITIATION FACTOR TFIID"/>
    <property type="match status" value="1"/>
</dbReference>
<reference evidence="5" key="2">
    <citation type="journal article" date="2022" name="Microbiol. Resour. Announc.">
        <title>Metagenome Sequencing to Explore Phylogenomics of Terrestrial Cyanobacteria.</title>
        <authorList>
            <person name="Ward R.D."/>
            <person name="Stajich J.E."/>
            <person name="Johansen J.R."/>
            <person name="Huntemann M."/>
            <person name="Clum A."/>
            <person name="Foster B."/>
            <person name="Foster B."/>
            <person name="Roux S."/>
            <person name="Palaniappan K."/>
            <person name="Varghese N."/>
            <person name="Mukherjee S."/>
            <person name="Reddy T.B.K."/>
            <person name="Daum C."/>
            <person name="Copeland A."/>
            <person name="Chen I.A."/>
            <person name="Ivanova N.N."/>
            <person name="Kyrpides N.C."/>
            <person name="Shapiro N."/>
            <person name="Eloe-Fadrosh E.A."/>
            <person name="Pietrasiak N."/>
        </authorList>
    </citation>
    <scope>NUCLEOTIDE SEQUENCE</scope>
    <source>
        <strain evidence="5">GSE-TBD4-15B</strain>
    </source>
</reference>
<dbReference type="Pfam" id="PF25173">
    <property type="entry name" value="Beta-prop_WDR3_1st"/>
    <property type="match status" value="1"/>
</dbReference>
<evidence type="ECO:0000313" key="6">
    <source>
        <dbReference type="Proteomes" id="UP000707356"/>
    </source>
</evidence>
<dbReference type="CDD" id="cd00200">
    <property type="entry name" value="WD40"/>
    <property type="match status" value="1"/>
</dbReference>
<feature type="repeat" description="WD" evidence="3">
    <location>
        <begin position="479"/>
        <end position="520"/>
    </location>
</feature>
<dbReference type="GO" id="GO:0004674">
    <property type="term" value="F:protein serine/threonine kinase activity"/>
    <property type="evidence" value="ECO:0007669"/>
    <property type="project" value="UniProtKB-KW"/>
</dbReference>
<dbReference type="PROSITE" id="PS50294">
    <property type="entry name" value="WD_REPEATS_REGION"/>
    <property type="match status" value="6"/>
</dbReference>
<dbReference type="PANTHER" id="PTHR19879:SF9">
    <property type="entry name" value="TRANSCRIPTION INITIATION FACTOR TFIID SUBUNIT 5"/>
    <property type="match status" value="1"/>
</dbReference>
<dbReference type="NCBIfam" id="NF045510">
    <property type="entry name" value="4Cys_prefix_kin"/>
    <property type="match status" value="1"/>
</dbReference>
<name>A0A951PC66_9CYAN</name>
<dbReference type="PROSITE" id="PS50011">
    <property type="entry name" value="PROTEIN_KINASE_DOM"/>
    <property type="match status" value="1"/>
</dbReference>
<dbReference type="EMBL" id="JAHHHV010000071">
    <property type="protein sequence ID" value="MBW4466849.1"/>
    <property type="molecule type" value="Genomic_DNA"/>
</dbReference>
<dbReference type="AlphaFoldDB" id="A0A951PC66"/>
<dbReference type="InterPro" id="IPR008271">
    <property type="entry name" value="Ser/Thr_kinase_AS"/>
</dbReference>
<dbReference type="Gene3D" id="3.30.200.20">
    <property type="entry name" value="Phosphorylase Kinase, domain 1"/>
    <property type="match status" value="1"/>
</dbReference>
<evidence type="ECO:0000256" key="3">
    <source>
        <dbReference type="PROSITE-ProRule" id="PRU00221"/>
    </source>
</evidence>
<dbReference type="Pfam" id="PF00069">
    <property type="entry name" value="Pkinase"/>
    <property type="match status" value="1"/>
</dbReference>
<dbReference type="GO" id="GO:0005524">
    <property type="term" value="F:ATP binding"/>
    <property type="evidence" value="ECO:0007669"/>
    <property type="project" value="InterPro"/>
</dbReference>
<dbReference type="InterPro" id="IPR020472">
    <property type="entry name" value="WD40_PAC1"/>
</dbReference>
<organism evidence="5 6">
    <name type="scientific">Pegethrix bostrychoides GSE-TBD4-15B</name>
    <dbReference type="NCBI Taxonomy" id="2839662"/>
    <lineage>
        <taxon>Bacteria</taxon>
        <taxon>Bacillati</taxon>
        <taxon>Cyanobacteriota</taxon>
        <taxon>Cyanophyceae</taxon>
        <taxon>Oculatellales</taxon>
        <taxon>Oculatellaceae</taxon>
        <taxon>Pegethrix</taxon>
    </lineage>
</organism>
<keyword evidence="1 3" id="KW-0853">WD repeat</keyword>
<dbReference type="Gene3D" id="2.130.10.10">
    <property type="entry name" value="YVTN repeat-like/Quinoprotein amine dehydrogenase"/>
    <property type="match status" value="3"/>
</dbReference>
<evidence type="ECO:0000259" key="4">
    <source>
        <dbReference type="PROSITE" id="PS50011"/>
    </source>
</evidence>
<accession>A0A951PC66</accession>
<keyword evidence="5" id="KW-0808">Transferase</keyword>
<gene>
    <name evidence="5" type="ORF">KME07_15605</name>
</gene>
<dbReference type="SUPFAM" id="SSF50978">
    <property type="entry name" value="WD40 repeat-like"/>
    <property type="match status" value="1"/>
</dbReference>
<dbReference type="Proteomes" id="UP000707356">
    <property type="component" value="Unassembled WGS sequence"/>
</dbReference>
<protein>
    <submittedName>
        <fullName evidence="5">Serine/threonine protein kinase</fullName>
    </submittedName>
</protein>
<proteinExistence type="predicted"/>
<dbReference type="Gene3D" id="1.10.510.10">
    <property type="entry name" value="Transferase(Phosphotransferase) domain 1"/>
    <property type="match status" value="1"/>
</dbReference>
<feature type="repeat" description="WD" evidence="3">
    <location>
        <begin position="605"/>
        <end position="646"/>
    </location>
</feature>
<dbReference type="PROSITE" id="PS50082">
    <property type="entry name" value="WD_REPEATS_2"/>
    <property type="match status" value="6"/>
</dbReference>
<comment type="caution">
    <text evidence="5">The sequence shown here is derived from an EMBL/GenBank/DDBJ whole genome shotgun (WGS) entry which is preliminary data.</text>
</comment>
<dbReference type="InterPro" id="IPR011009">
    <property type="entry name" value="Kinase-like_dom_sf"/>
</dbReference>
<keyword evidence="2" id="KW-0677">Repeat</keyword>
<evidence type="ECO:0000256" key="1">
    <source>
        <dbReference type="ARBA" id="ARBA00022574"/>
    </source>
</evidence>
<feature type="repeat" description="WD" evidence="3">
    <location>
        <begin position="563"/>
        <end position="604"/>
    </location>
</feature>
<dbReference type="SMART" id="SM00220">
    <property type="entry name" value="S_TKc"/>
    <property type="match status" value="1"/>
</dbReference>
<dbReference type="SUPFAM" id="SSF56112">
    <property type="entry name" value="Protein kinase-like (PK-like)"/>
    <property type="match status" value="1"/>
</dbReference>
<dbReference type="InterPro" id="IPR000719">
    <property type="entry name" value="Prot_kinase_dom"/>
</dbReference>
<dbReference type="CDD" id="cd14014">
    <property type="entry name" value="STKc_PknB_like"/>
    <property type="match status" value="1"/>
</dbReference>
<evidence type="ECO:0000256" key="2">
    <source>
        <dbReference type="ARBA" id="ARBA00022737"/>
    </source>
</evidence>
<dbReference type="Pfam" id="PF00400">
    <property type="entry name" value="WD40"/>
    <property type="match status" value="1"/>
</dbReference>
<evidence type="ECO:0000313" key="5">
    <source>
        <dbReference type="EMBL" id="MBW4466849.1"/>
    </source>
</evidence>
<dbReference type="InterPro" id="IPR015943">
    <property type="entry name" value="WD40/YVTN_repeat-like_dom_sf"/>
</dbReference>
<keyword evidence="5" id="KW-0418">Kinase</keyword>
<dbReference type="PROSITE" id="PS00108">
    <property type="entry name" value="PROTEIN_KINASE_ST"/>
    <property type="match status" value="1"/>
</dbReference>
<feature type="repeat" description="WD" evidence="3">
    <location>
        <begin position="521"/>
        <end position="562"/>
    </location>
</feature>
<dbReference type="PRINTS" id="PR00320">
    <property type="entry name" value="GPROTEINBRPT"/>
</dbReference>
<dbReference type="InterPro" id="IPR019775">
    <property type="entry name" value="WD40_repeat_CS"/>
</dbReference>
<feature type="domain" description="Protein kinase" evidence="4">
    <location>
        <begin position="37"/>
        <end position="313"/>
    </location>
</feature>
<reference evidence="5" key="1">
    <citation type="submission" date="2021-05" db="EMBL/GenBank/DDBJ databases">
        <authorList>
            <person name="Pietrasiak N."/>
            <person name="Ward R."/>
            <person name="Stajich J.E."/>
            <person name="Kurbessoian T."/>
        </authorList>
    </citation>
    <scope>NUCLEOTIDE SEQUENCE</scope>
    <source>
        <strain evidence="5">GSE-TBD4-15B</strain>
    </source>
</reference>
<feature type="repeat" description="WD" evidence="3">
    <location>
        <begin position="395"/>
        <end position="436"/>
    </location>
</feature>
<feature type="repeat" description="WD" evidence="3">
    <location>
        <begin position="437"/>
        <end position="478"/>
    </location>
</feature>